<dbReference type="Gene3D" id="2.30.110.10">
    <property type="entry name" value="Electron Transport, Fmn-binding Protein, Chain A"/>
    <property type="match status" value="1"/>
</dbReference>
<dbReference type="EMBL" id="FTNO01000001">
    <property type="protein sequence ID" value="SIQ78674.1"/>
    <property type="molecule type" value="Genomic_DNA"/>
</dbReference>
<comment type="similarity">
    <text evidence="4">Belongs to the flavoredoxin family.</text>
</comment>
<name>A0A1N6VLK5_9EURY</name>
<dbReference type="Pfam" id="PF01613">
    <property type="entry name" value="Flavin_Reduct"/>
    <property type="match status" value="1"/>
</dbReference>
<organism evidence="6 7">
    <name type="scientific">Haladaptatus litoreus</name>
    <dbReference type="NCBI Taxonomy" id="553468"/>
    <lineage>
        <taxon>Archaea</taxon>
        <taxon>Methanobacteriati</taxon>
        <taxon>Methanobacteriota</taxon>
        <taxon>Stenosarchaea group</taxon>
        <taxon>Halobacteria</taxon>
        <taxon>Halobacteriales</taxon>
        <taxon>Haladaptataceae</taxon>
        <taxon>Haladaptatus</taxon>
    </lineage>
</organism>
<evidence type="ECO:0000313" key="7">
    <source>
        <dbReference type="Proteomes" id="UP000186914"/>
    </source>
</evidence>
<dbReference type="PANTHER" id="PTHR33798:SF5">
    <property type="entry name" value="FLAVIN REDUCTASE LIKE DOMAIN-CONTAINING PROTEIN"/>
    <property type="match status" value="1"/>
</dbReference>
<reference evidence="7" key="1">
    <citation type="submission" date="2017-01" db="EMBL/GenBank/DDBJ databases">
        <authorList>
            <person name="Varghese N."/>
            <person name="Submissions S."/>
        </authorList>
    </citation>
    <scope>NUCLEOTIDE SEQUENCE [LARGE SCALE GENOMIC DNA]</scope>
    <source>
        <strain evidence="7">CGMCC 1.7737</strain>
    </source>
</reference>
<dbReference type="InterPro" id="IPR012349">
    <property type="entry name" value="Split_barrel_FMN-bd"/>
</dbReference>
<evidence type="ECO:0000256" key="2">
    <source>
        <dbReference type="ARBA" id="ARBA00022630"/>
    </source>
</evidence>
<dbReference type="GO" id="GO:0010181">
    <property type="term" value="F:FMN binding"/>
    <property type="evidence" value="ECO:0007669"/>
    <property type="project" value="InterPro"/>
</dbReference>
<comment type="cofactor">
    <cofactor evidence="1">
        <name>FMN</name>
        <dbReference type="ChEBI" id="CHEBI:58210"/>
    </cofactor>
</comment>
<proteinExistence type="inferred from homology"/>
<dbReference type="SMART" id="SM00903">
    <property type="entry name" value="Flavin_Reduct"/>
    <property type="match status" value="1"/>
</dbReference>
<feature type="domain" description="Flavin reductase like" evidence="5">
    <location>
        <begin position="17"/>
        <end position="166"/>
    </location>
</feature>
<accession>A0A1N6VLK5</accession>
<gene>
    <name evidence="6" type="ORF">SAMN05421858_0404</name>
</gene>
<dbReference type="Proteomes" id="UP000186914">
    <property type="component" value="Unassembled WGS sequence"/>
</dbReference>
<evidence type="ECO:0000313" key="6">
    <source>
        <dbReference type="EMBL" id="SIQ78674.1"/>
    </source>
</evidence>
<evidence type="ECO:0000256" key="4">
    <source>
        <dbReference type="ARBA" id="ARBA00038054"/>
    </source>
</evidence>
<protein>
    <submittedName>
        <fullName evidence="6">NADH-FMN oxidoreductase RutF, flavin reductase (DIM6/NTAB) family</fullName>
    </submittedName>
</protein>
<dbReference type="RefSeq" id="WP_076427508.1">
    <property type="nucleotide sequence ID" value="NZ_FTNO01000001.1"/>
</dbReference>
<dbReference type="AlphaFoldDB" id="A0A1N6VLK5"/>
<keyword evidence="3" id="KW-0288">FMN</keyword>
<evidence type="ECO:0000259" key="5">
    <source>
        <dbReference type="SMART" id="SM00903"/>
    </source>
</evidence>
<keyword evidence="7" id="KW-1185">Reference proteome</keyword>
<evidence type="ECO:0000256" key="3">
    <source>
        <dbReference type="ARBA" id="ARBA00022643"/>
    </source>
</evidence>
<dbReference type="PANTHER" id="PTHR33798">
    <property type="entry name" value="FLAVOPROTEIN OXYGENASE"/>
    <property type="match status" value="1"/>
</dbReference>
<keyword evidence="2" id="KW-0285">Flavoprotein</keyword>
<dbReference type="OrthoDB" id="8522at2157"/>
<evidence type="ECO:0000256" key="1">
    <source>
        <dbReference type="ARBA" id="ARBA00001917"/>
    </source>
</evidence>
<sequence>MEIDPSEVQSLYRTLAGAVVPRPIAWVSTRSEDGVDNLAPYSFFNVVSVAPPVVMFAPVDGQDGLKDTPANIRETDEFVVNVVTEPLAEAMNQTSATLPHGESEFDHAGLDRAESTTVDAPRVAKTPVAFECSLYEMIDIGASTMVLGEVEWVHVDDSVTTDDKLDVEKIDAVGRLSGSLYATTDDRFSLERPP</sequence>
<dbReference type="SUPFAM" id="SSF50475">
    <property type="entry name" value="FMN-binding split barrel"/>
    <property type="match status" value="1"/>
</dbReference>
<dbReference type="InterPro" id="IPR002563">
    <property type="entry name" value="Flavin_Rdtase-like_dom"/>
</dbReference>